<reference evidence="5" key="1">
    <citation type="submission" date="2015-03" db="EMBL/GenBank/DDBJ databases">
        <title>Draft genome sequence of Mizugakiibacter sediminis skMP5.</title>
        <authorList>
            <person name="Watanabe T."/>
            <person name="Kojima H."/>
            <person name="Fukui M."/>
        </authorList>
    </citation>
    <scope>NUCLEOTIDE SEQUENCE</scope>
    <source>
        <strain evidence="5">SkMP5</strain>
    </source>
</reference>
<protein>
    <recommendedName>
        <fullName evidence="8">Tetratricopeptide repeat protein</fullName>
    </recommendedName>
</protein>
<dbReference type="InterPro" id="IPR052346">
    <property type="entry name" value="O-mannosyl-transferase_TMTC"/>
</dbReference>
<keyword evidence="1" id="KW-0677">Repeat</keyword>
<dbReference type="GO" id="GO:0035269">
    <property type="term" value="P:protein O-linked glycosylation via mannose"/>
    <property type="evidence" value="ECO:0007669"/>
    <property type="project" value="TreeGrafter"/>
</dbReference>
<keyword evidence="4" id="KW-1133">Transmembrane helix</keyword>
<evidence type="ECO:0000256" key="4">
    <source>
        <dbReference type="SAM" id="Phobius"/>
    </source>
</evidence>
<dbReference type="Gene3D" id="1.25.40.10">
    <property type="entry name" value="Tetratricopeptide repeat domain"/>
    <property type="match status" value="1"/>
</dbReference>
<accession>A0A0K8QKK9</accession>
<evidence type="ECO:0000256" key="1">
    <source>
        <dbReference type="ARBA" id="ARBA00022737"/>
    </source>
</evidence>
<keyword evidence="4" id="KW-0472">Membrane</keyword>
<dbReference type="InterPro" id="IPR011990">
    <property type="entry name" value="TPR-like_helical_dom_sf"/>
</dbReference>
<proteinExistence type="predicted"/>
<evidence type="ECO:0000256" key="3">
    <source>
        <dbReference type="PROSITE-ProRule" id="PRU00339"/>
    </source>
</evidence>
<keyword evidence="7" id="KW-1185">Reference proteome</keyword>
<feature type="transmembrane region" description="Helical" evidence="4">
    <location>
        <begin position="124"/>
        <end position="145"/>
    </location>
</feature>
<feature type="transmembrane region" description="Helical" evidence="4">
    <location>
        <begin position="94"/>
        <end position="112"/>
    </location>
</feature>
<feature type="transmembrane region" description="Helical" evidence="4">
    <location>
        <begin position="151"/>
        <end position="168"/>
    </location>
</feature>
<dbReference type="PANTHER" id="PTHR44227">
    <property type="match status" value="1"/>
</dbReference>
<name>A0A0K8QKK9_9GAMM</name>
<dbReference type="Proteomes" id="UP000253740">
    <property type="component" value="Unassembled WGS sequence"/>
</dbReference>
<dbReference type="STRING" id="1475481.GCA_000953855_00312"/>
<dbReference type="OrthoDB" id="8566379at2"/>
<feature type="transmembrane region" description="Helical" evidence="4">
    <location>
        <begin position="339"/>
        <end position="359"/>
    </location>
</feature>
<feature type="transmembrane region" description="Helical" evidence="4">
    <location>
        <begin position="203"/>
        <end position="219"/>
    </location>
</feature>
<dbReference type="GO" id="GO:0030968">
    <property type="term" value="P:endoplasmic reticulum unfolded protein response"/>
    <property type="evidence" value="ECO:0007669"/>
    <property type="project" value="TreeGrafter"/>
</dbReference>
<dbReference type="PANTHER" id="PTHR44227:SF3">
    <property type="entry name" value="PROTEIN O-MANNOSYL-TRANSFERASE TMTC4"/>
    <property type="match status" value="1"/>
</dbReference>
<evidence type="ECO:0000313" key="6">
    <source>
        <dbReference type="EMBL" id="GAP65022.1"/>
    </source>
</evidence>
<dbReference type="EMBL" id="DF970144">
    <property type="protein sequence ID" value="GAP65022.1"/>
    <property type="molecule type" value="Genomic_DNA"/>
</dbReference>
<evidence type="ECO:0000256" key="2">
    <source>
        <dbReference type="ARBA" id="ARBA00022803"/>
    </source>
</evidence>
<feature type="transmembrane region" description="Helical" evidence="4">
    <location>
        <begin position="180"/>
        <end position="197"/>
    </location>
</feature>
<keyword evidence="2 3" id="KW-0802">TPR repeat</keyword>
<evidence type="ECO:0000313" key="5">
    <source>
        <dbReference type="EMBL" id="GAN45253.1"/>
    </source>
</evidence>
<sequence>MNRRLWIFPAACLVLLVAAAWCYRPGLSGGFLFDDYANLPALGAQGPIDNAAAFWRYVTSGVNDPVGRPLALLSFLVDARDWPADPAPFLRTNVLLHLLNGVLLALLLRRLGRLAGHAPARADLAAALGAALWLLHPLFVSTTLYIVQREAILPATTTLLGLLAWLYGRERLQRGHAFTGAIWVGLGLGGCTLLGVLAKANGALLPLYALLIEGVLLAPTQPMAAAGRRTYRACMACLAVLPSVLLAAYLAWAGVQGIVHGIGDHRPWTLGQRLITEPRILIDYLGLLWLPRPFTSGLFNDQYHASTGLLSPPITLLALLAVAALLALAWRLRRRQPTLALAIAFFFAGHLVESTTIALELYFEHRNYVPSLLMFWPLALWLSDEGATRLARRTLAAVLLVGLALMTHAGASLWGNQVDQALLWARLNPDSPRAQAFAAQAELQRGRPDLAIARLEPALRRHPDEVQLALNLVAARCAAGGVGADDLRAADTALRTTRNPGSLLLSWFERGIGATQAGTCPGLDLAALDGLLDAGLANAYLTRPFGPHQDLLHLKGELALARHDGPQALAWFDRALALNPRAEVALKQAAMFGTARMPHLGLEHLDYYAGLKNRAAPPGPGMPQLHAWVLERQRYWEHELARMRTNLREDALAASRAAPH</sequence>
<keyword evidence="4" id="KW-0812">Transmembrane</keyword>
<dbReference type="PROSITE" id="PS50005">
    <property type="entry name" value="TPR"/>
    <property type="match status" value="1"/>
</dbReference>
<dbReference type="GO" id="GO:0000030">
    <property type="term" value="F:mannosyltransferase activity"/>
    <property type="evidence" value="ECO:0007669"/>
    <property type="project" value="TreeGrafter"/>
</dbReference>
<dbReference type="AlphaFoldDB" id="A0A0K8QKK9"/>
<evidence type="ECO:0000313" key="7">
    <source>
        <dbReference type="Proteomes" id="UP000253740"/>
    </source>
</evidence>
<evidence type="ECO:0008006" key="8">
    <source>
        <dbReference type="Google" id="ProtNLM"/>
    </source>
</evidence>
<dbReference type="InterPro" id="IPR019734">
    <property type="entry name" value="TPR_rpt"/>
</dbReference>
<dbReference type="RefSeq" id="WP_062534434.1">
    <property type="nucleotide sequence ID" value="NZ_DF970144.1"/>
</dbReference>
<dbReference type="SUPFAM" id="SSF48452">
    <property type="entry name" value="TPR-like"/>
    <property type="match status" value="1"/>
</dbReference>
<feature type="repeat" description="TPR" evidence="3">
    <location>
        <begin position="549"/>
        <end position="582"/>
    </location>
</feature>
<reference evidence="6" key="2">
    <citation type="submission" date="2015-08" db="EMBL/GenBank/DDBJ databases">
        <title>Complete DNA Sequence of Pseudomonas syringae pv. actinidiae, the Causal Agent of Kiwifruit Canker Disease.</title>
        <authorList>
            <person name="Rikkerink E.H.A."/>
            <person name="Fineran P.C."/>
        </authorList>
    </citation>
    <scope>NUCLEOTIDE SEQUENCE</scope>
    <source>
        <strain evidence="6">SkMP5</strain>
    </source>
</reference>
<dbReference type="EMBL" id="DF952380">
    <property type="protein sequence ID" value="GAN45253.1"/>
    <property type="molecule type" value="Genomic_DNA"/>
</dbReference>
<dbReference type="HOGENOM" id="CLU_011615_3_0_6"/>
<gene>
    <name evidence="5" type="ORF">MBSD_1799</name>
    <name evidence="6" type="ORF">MBSD_n0310</name>
</gene>
<feature type="transmembrane region" description="Helical" evidence="4">
    <location>
        <begin position="314"/>
        <end position="332"/>
    </location>
</feature>
<organism evidence="6">
    <name type="scientific">Mizugakiibacter sediminis</name>
    <dbReference type="NCBI Taxonomy" id="1475481"/>
    <lineage>
        <taxon>Bacteria</taxon>
        <taxon>Pseudomonadati</taxon>
        <taxon>Pseudomonadota</taxon>
        <taxon>Gammaproteobacteria</taxon>
        <taxon>Lysobacterales</taxon>
        <taxon>Rhodanobacteraceae</taxon>
        <taxon>Mizugakiibacter</taxon>
    </lineage>
</organism>
<feature type="transmembrane region" description="Helical" evidence="4">
    <location>
        <begin position="231"/>
        <end position="252"/>
    </location>
</feature>